<keyword evidence="2" id="KW-1185">Reference proteome</keyword>
<proteinExistence type="predicted"/>
<dbReference type="AlphaFoldDB" id="A0A5C2S9J1"/>
<protein>
    <submittedName>
        <fullName evidence="1">Uncharacterized protein</fullName>
    </submittedName>
</protein>
<evidence type="ECO:0000313" key="2">
    <source>
        <dbReference type="Proteomes" id="UP000313359"/>
    </source>
</evidence>
<evidence type="ECO:0000313" key="1">
    <source>
        <dbReference type="EMBL" id="RPD60401.1"/>
    </source>
</evidence>
<organism evidence="1 2">
    <name type="scientific">Lentinus tigrinus ALCF2SS1-6</name>
    <dbReference type="NCBI Taxonomy" id="1328759"/>
    <lineage>
        <taxon>Eukaryota</taxon>
        <taxon>Fungi</taxon>
        <taxon>Dikarya</taxon>
        <taxon>Basidiomycota</taxon>
        <taxon>Agaricomycotina</taxon>
        <taxon>Agaricomycetes</taxon>
        <taxon>Polyporales</taxon>
        <taxon>Polyporaceae</taxon>
        <taxon>Lentinus</taxon>
    </lineage>
</organism>
<name>A0A5C2S9J1_9APHY</name>
<dbReference type="Proteomes" id="UP000313359">
    <property type="component" value="Unassembled WGS sequence"/>
</dbReference>
<accession>A0A5C2S9J1</accession>
<gene>
    <name evidence="1" type="ORF">L227DRAFT_575470</name>
</gene>
<reference evidence="1" key="1">
    <citation type="journal article" date="2018" name="Genome Biol. Evol.">
        <title>Genomics and development of Lentinus tigrinus, a white-rot wood-decaying mushroom with dimorphic fruiting bodies.</title>
        <authorList>
            <person name="Wu B."/>
            <person name="Xu Z."/>
            <person name="Knudson A."/>
            <person name="Carlson A."/>
            <person name="Chen N."/>
            <person name="Kovaka S."/>
            <person name="LaButti K."/>
            <person name="Lipzen A."/>
            <person name="Pennachio C."/>
            <person name="Riley R."/>
            <person name="Schakwitz W."/>
            <person name="Umezawa K."/>
            <person name="Ohm R.A."/>
            <person name="Grigoriev I.V."/>
            <person name="Nagy L.G."/>
            <person name="Gibbons J."/>
            <person name="Hibbett D."/>
        </authorList>
    </citation>
    <scope>NUCLEOTIDE SEQUENCE [LARGE SCALE GENOMIC DNA]</scope>
    <source>
        <strain evidence="1">ALCF2SS1-6</strain>
    </source>
</reference>
<dbReference type="EMBL" id="ML122266">
    <property type="protein sequence ID" value="RPD60401.1"/>
    <property type="molecule type" value="Genomic_DNA"/>
</dbReference>
<sequence length="100" mass="11537">MAVVNCDTSLVKDALKSIRTERIRRITIWHTTRSQSREKSLDQISELRLDDILPQPPFLDLERVTWVCVSREPATVATTRGGRTFAVCFRSCMRPRSCTR</sequence>